<dbReference type="Proteomes" id="UP000094463">
    <property type="component" value="Chromosome"/>
</dbReference>
<evidence type="ECO:0000259" key="1">
    <source>
        <dbReference type="Pfam" id="PF11181"/>
    </source>
</evidence>
<reference evidence="2 3" key="1">
    <citation type="submission" date="2015-08" db="EMBL/GenBank/DDBJ databases">
        <title>The complete genome sequence of Bacillus beveridgei MLTeJB.</title>
        <authorList>
            <person name="Hanson T.E."/>
            <person name="Mesa C."/>
            <person name="Basesman S.M."/>
            <person name="Oremland R.S."/>
        </authorList>
    </citation>
    <scope>NUCLEOTIDE SEQUENCE [LARGE SCALE GENOMIC DNA]</scope>
    <source>
        <strain evidence="2 3">MLTeJB</strain>
    </source>
</reference>
<dbReference type="PATRIC" id="fig|632773.3.peg.2614"/>
<dbReference type="RefSeq" id="WP_069365777.1">
    <property type="nucleotide sequence ID" value="NZ_CP012502.1"/>
</dbReference>
<dbReference type="InterPro" id="IPR025889">
    <property type="entry name" value="GSP17M-like_dom"/>
</dbReference>
<dbReference type="EMBL" id="CP012502">
    <property type="protein sequence ID" value="AOM83837.1"/>
    <property type="molecule type" value="Genomic_DNA"/>
</dbReference>
<sequence>MDPLCKVYENQDDVVIAVRTLQKKGLDEDNLYILYLDDDISEHASENPEAIAVGMNEQKLGTAVDRIFPGTLTGLKNKLINIGFDEASVTVFSEALQDGSTLLVLVDPPEQITF</sequence>
<keyword evidence="3" id="KW-1185">Reference proteome</keyword>
<name>A0A1D7QXU4_9BACI</name>
<evidence type="ECO:0000313" key="2">
    <source>
        <dbReference type="EMBL" id="AOM83837.1"/>
    </source>
</evidence>
<proteinExistence type="predicted"/>
<accession>A0A1D7QXU4</accession>
<dbReference type="STRING" id="632773.BBEV_2498"/>
<organism evidence="2 3">
    <name type="scientific">Salisediminibacterium beveridgei</name>
    <dbReference type="NCBI Taxonomy" id="632773"/>
    <lineage>
        <taxon>Bacteria</taxon>
        <taxon>Bacillati</taxon>
        <taxon>Bacillota</taxon>
        <taxon>Bacilli</taxon>
        <taxon>Bacillales</taxon>
        <taxon>Bacillaceae</taxon>
        <taxon>Salisediminibacterium</taxon>
    </lineage>
</organism>
<dbReference type="Pfam" id="PF11181">
    <property type="entry name" value="YflT"/>
    <property type="match status" value="1"/>
</dbReference>
<feature type="domain" description="General stress protein 17M-like" evidence="1">
    <location>
        <begin position="5"/>
        <end position="99"/>
    </location>
</feature>
<dbReference type="AlphaFoldDB" id="A0A1D7QXU4"/>
<gene>
    <name evidence="2" type="ORF">BBEV_2498</name>
</gene>
<protein>
    <submittedName>
        <fullName evidence="2">General stress protein 17M</fullName>
    </submittedName>
</protein>
<dbReference type="KEGG" id="bbev:BBEV_2498"/>
<dbReference type="OrthoDB" id="2353304at2"/>
<evidence type="ECO:0000313" key="3">
    <source>
        <dbReference type="Proteomes" id="UP000094463"/>
    </source>
</evidence>